<dbReference type="Pfam" id="PF00168">
    <property type="entry name" value="C2"/>
    <property type="match status" value="1"/>
</dbReference>
<dbReference type="InterPro" id="IPR039360">
    <property type="entry name" value="Ras_GTPase"/>
</dbReference>
<organism evidence="9 10">
    <name type="scientific">Acropora cervicornis</name>
    <name type="common">Staghorn coral</name>
    <dbReference type="NCBI Taxonomy" id="6130"/>
    <lineage>
        <taxon>Eukaryota</taxon>
        <taxon>Metazoa</taxon>
        <taxon>Cnidaria</taxon>
        <taxon>Anthozoa</taxon>
        <taxon>Hexacorallia</taxon>
        <taxon>Scleractinia</taxon>
        <taxon>Astrocoeniina</taxon>
        <taxon>Acroporidae</taxon>
        <taxon>Acropora</taxon>
    </lineage>
</organism>
<dbReference type="SMART" id="SM00323">
    <property type="entry name" value="RasGAP"/>
    <property type="match status" value="1"/>
</dbReference>
<dbReference type="Pfam" id="PF00616">
    <property type="entry name" value="RasGAP"/>
    <property type="match status" value="1"/>
</dbReference>
<dbReference type="InterPro" id="IPR011993">
    <property type="entry name" value="PH-like_dom_sf"/>
</dbReference>
<dbReference type="PANTHER" id="PTHR10194:SF144">
    <property type="entry name" value="RASGAP-ACTIVATING-LIKE PROTEIN 1"/>
    <property type="match status" value="1"/>
</dbReference>
<evidence type="ECO:0000256" key="4">
    <source>
        <dbReference type="ARBA" id="ARBA00022771"/>
    </source>
</evidence>
<dbReference type="SMART" id="SM00233">
    <property type="entry name" value="PH"/>
    <property type="match status" value="1"/>
</dbReference>
<keyword evidence="5" id="KW-0862">Zinc</keyword>
<evidence type="ECO:0000313" key="10">
    <source>
        <dbReference type="Proteomes" id="UP001249851"/>
    </source>
</evidence>
<dbReference type="InterPro" id="IPR023152">
    <property type="entry name" value="RasGAP_CS"/>
</dbReference>
<dbReference type="InterPro" id="IPR001849">
    <property type="entry name" value="PH_domain"/>
</dbReference>
<dbReference type="Pfam" id="PF00169">
    <property type="entry name" value="PH"/>
    <property type="match status" value="1"/>
</dbReference>
<dbReference type="SUPFAM" id="SSF50729">
    <property type="entry name" value="PH domain-like"/>
    <property type="match status" value="1"/>
</dbReference>
<evidence type="ECO:0000256" key="2">
    <source>
        <dbReference type="ARBA" id="ARBA00022723"/>
    </source>
</evidence>
<dbReference type="PANTHER" id="PTHR10194">
    <property type="entry name" value="RAS GTPASE-ACTIVATING PROTEINS"/>
    <property type="match status" value="1"/>
</dbReference>
<gene>
    <name evidence="9" type="ORF">P5673_000435</name>
</gene>
<feature type="domain" description="Ras-GAP" evidence="8">
    <location>
        <begin position="277"/>
        <end position="490"/>
    </location>
</feature>
<sequence length="796" mass="91489">MEERTILYLRIGEGKNLPRKDLTGKIDPYCIVKVDENIVARADNLIGKVTVDRGILMANSKGLEKWFPLIPGYRVHNNIDIQGEIRIEIMFYDQGDVRKIKARILEVRDLPDAARNSMEPSVTLSVVGESSACQLQLTLKERVHKLPEGNQKVWAPSKQKCLEFDLKEPAFDYKMTAEVKIESDSCWCSGKASFIFSKLHHGQIQDMWYKLQPLTQKNELKTENLGSIRMKVRLTQERILPHQCYQSLVDVLVNSLCDPDNQDPTPLSLIEKLTPADQVTLAHQLVRLFIGRDLVIEFLDYMTLQEIRKSTNPFTLFRSNSLAAKCMEQFMKIIGMPYLSDTLKPVLDKIFEERKYCELDPSKTAERRKSSTFRRLSNSLKPVDEQERSLSILTDYLEELMTSISSSVNSCPASMRAAFRNIAHRVSDHFREKPGSEDAKYTAVSAFLFLRFFAPAVLGPKLFGLQDNHAEKNVSRTLTILAKTVQKIGNIEFPRRSGKEEWMESLHTWIAFYTDEVKDFLDKLTDVDDTKVPGCDDKRSVFSDAVTIKQGFIKKCSYSDTKLPSGYNFKKRYCWLNIEKFLYAKSNDSQTRQFLPTKNILAVERVDESAFQTPNVFQMISNDDDGALQILYLATQDVNEMNQWLSAIRKTTISNSNMLTEFHPGAFHKTKWTCCKLLRKAEGCQSVKAHVTLSDWRDPLDPDFETQMIFTQLLSSREELRQRFQQTVDFGKDSKDINNNCQDSKSQRRISTSHSTIDFHERTVAEKLLEVIDELEKAHRIFEGKETSSNCSHRVV</sequence>
<evidence type="ECO:0000256" key="3">
    <source>
        <dbReference type="ARBA" id="ARBA00022737"/>
    </source>
</evidence>
<reference evidence="9" key="2">
    <citation type="journal article" date="2023" name="Science">
        <title>Genomic signatures of disease resistance in endangered staghorn corals.</title>
        <authorList>
            <person name="Vollmer S.V."/>
            <person name="Selwyn J.D."/>
            <person name="Despard B.A."/>
            <person name="Roesel C.L."/>
        </authorList>
    </citation>
    <scope>NUCLEOTIDE SEQUENCE</scope>
    <source>
        <strain evidence="9">K2</strain>
    </source>
</reference>
<name>A0AAD9R740_ACRCE</name>
<dbReference type="SMART" id="SM00107">
    <property type="entry name" value="BTK"/>
    <property type="match status" value="1"/>
</dbReference>
<dbReference type="InterPro" id="IPR001562">
    <property type="entry name" value="Znf_Btk_motif"/>
</dbReference>
<keyword evidence="10" id="KW-1185">Reference proteome</keyword>
<dbReference type="Proteomes" id="UP001249851">
    <property type="component" value="Unassembled WGS sequence"/>
</dbReference>
<comment type="caution">
    <text evidence="9">The sequence shown here is derived from an EMBL/GenBank/DDBJ whole genome shotgun (WGS) entry which is preliminary data.</text>
</comment>
<evidence type="ECO:0000256" key="1">
    <source>
        <dbReference type="ARBA" id="ARBA00022468"/>
    </source>
</evidence>
<evidence type="ECO:0000259" key="7">
    <source>
        <dbReference type="PROSITE" id="PS50003"/>
    </source>
</evidence>
<dbReference type="Gene3D" id="2.30.29.30">
    <property type="entry name" value="Pleckstrin-homology domain (PH domain)/Phosphotyrosine-binding domain (PTB)"/>
    <property type="match status" value="1"/>
</dbReference>
<keyword evidence="2" id="KW-0479">Metal-binding</keyword>
<protein>
    <submittedName>
        <fullName evidence="9">RasGAP-activating-like protein 1</fullName>
    </submittedName>
</protein>
<dbReference type="InterPro" id="IPR035892">
    <property type="entry name" value="C2_domain_sf"/>
</dbReference>
<dbReference type="EMBL" id="JARQWQ010000001">
    <property type="protein sequence ID" value="KAK2574290.1"/>
    <property type="molecule type" value="Genomic_DNA"/>
</dbReference>
<evidence type="ECO:0000256" key="6">
    <source>
        <dbReference type="PROSITE-ProRule" id="PRU00432"/>
    </source>
</evidence>
<dbReference type="GO" id="GO:0035556">
    <property type="term" value="P:intracellular signal transduction"/>
    <property type="evidence" value="ECO:0007669"/>
    <property type="project" value="InterPro"/>
</dbReference>
<evidence type="ECO:0000313" key="9">
    <source>
        <dbReference type="EMBL" id="KAK2574290.1"/>
    </source>
</evidence>
<dbReference type="InterPro" id="IPR001936">
    <property type="entry name" value="RasGAP_dom"/>
</dbReference>
<keyword evidence="1" id="KW-0343">GTPase activation</keyword>
<dbReference type="GO" id="GO:0008270">
    <property type="term" value="F:zinc ion binding"/>
    <property type="evidence" value="ECO:0007669"/>
    <property type="project" value="UniProtKB-KW"/>
</dbReference>
<accession>A0AAD9R740</accession>
<keyword evidence="4 6" id="KW-0863">Zinc-finger</keyword>
<dbReference type="AlphaFoldDB" id="A0AAD9R740"/>
<keyword evidence="3" id="KW-0677">Repeat</keyword>
<feature type="domain" description="PH" evidence="7">
    <location>
        <begin position="546"/>
        <end position="653"/>
    </location>
</feature>
<dbReference type="Gene3D" id="1.10.506.10">
    <property type="entry name" value="GTPase Activation - p120gap, domain 1"/>
    <property type="match status" value="1"/>
</dbReference>
<dbReference type="GO" id="GO:0005096">
    <property type="term" value="F:GTPase activator activity"/>
    <property type="evidence" value="ECO:0007669"/>
    <property type="project" value="UniProtKB-KW"/>
</dbReference>
<evidence type="ECO:0000256" key="5">
    <source>
        <dbReference type="ARBA" id="ARBA00022833"/>
    </source>
</evidence>
<reference evidence="9" key="1">
    <citation type="journal article" date="2023" name="G3 (Bethesda)">
        <title>Whole genome assembly and annotation of the endangered Caribbean coral Acropora cervicornis.</title>
        <authorList>
            <person name="Selwyn J.D."/>
            <person name="Vollmer S.V."/>
        </authorList>
    </citation>
    <scope>NUCLEOTIDE SEQUENCE</scope>
    <source>
        <strain evidence="9">K2</strain>
    </source>
</reference>
<dbReference type="PROSITE" id="PS50003">
    <property type="entry name" value="PH_DOMAIN"/>
    <property type="match status" value="1"/>
</dbReference>
<dbReference type="InterPro" id="IPR008936">
    <property type="entry name" value="Rho_GTPase_activation_prot"/>
</dbReference>
<dbReference type="Pfam" id="PF00779">
    <property type="entry name" value="BTK"/>
    <property type="match status" value="1"/>
</dbReference>
<dbReference type="SUPFAM" id="SSF49562">
    <property type="entry name" value="C2 domain (Calcium/lipid-binding domain, CaLB)"/>
    <property type="match status" value="1"/>
</dbReference>
<dbReference type="PROSITE" id="PS51113">
    <property type="entry name" value="ZF_BTK"/>
    <property type="match status" value="1"/>
</dbReference>
<dbReference type="InterPro" id="IPR000008">
    <property type="entry name" value="C2_dom"/>
</dbReference>
<proteinExistence type="predicted"/>
<dbReference type="PROSITE" id="PS50018">
    <property type="entry name" value="RAS_GTPASE_ACTIV_2"/>
    <property type="match status" value="1"/>
</dbReference>
<evidence type="ECO:0000259" key="8">
    <source>
        <dbReference type="PROSITE" id="PS50018"/>
    </source>
</evidence>
<dbReference type="SUPFAM" id="SSF48350">
    <property type="entry name" value="GTPase activation domain, GAP"/>
    <property type="match status" value="1"/>
</dbReference>
<dbReference type="PROSITE" id="PS00509">
    <property type="entry name" value="RAS_GTPASE_ACTIV_1"/>
    <property type="match status" value="1"/>
</dbReference>